<keyword evidence="1" id="KW-0472">Membrane</keyword>
<organism evidence="2 3">
    <name type="scientific">Alkalitalea saponilacus</name>
    <dbReference type="NCBI Taxonomy" id="889453"/>
    <lineage>
        <taxon>Bacteria</taxon>
        <taxon>Pseudomonadati</taxon>
        <taxon>Bacteroidota</taxon>
        <taxon>Bacteroidia</taxon>
        <taxon>Marinilabiliales</taxon>
        <taxon>Marinilabiliaceae</taxon>
        <taxon>Alkalitalea</taxon>
    </lineage>
</organism>
<evidence type="ECO:0000313" key="3">
    <source>
        <dbReference type="Proteomes" id="UP000191055"/>
    </source>
</evidence>
<feature type="transmembrane region" description="Helical" evidence="1">
    <location>
        <begin position="29"/>
        <end position="49"/>
    </location>
</feature>
<keyword evidence="1" id="KW-0812">Transmembrane</keyword>
<sequence length="188" mass="21648">MEEKNKEENIHEEVSIPVEEAARWVMRNVFPFSLVALVPFFIVFGFSVFSGVSLLSVMLFLLLVLFGLVFHELLHALVFVVFSRDGIRKVSFGIEPKTRSPWCHFKGEMSVLLYRVGALTPFFVMGLFPLIYAWFIQSPGWLFYGYIFSVGGGGDWVSFFLTRNLKWNDKIKDHPSKLGFYIVKSTEN</sequence>
<feature type="transmembrane region" description="Helical" evidence="1">
    <location>
        <begin position="55"/>
        <end position="82"/>
    </location>
</feature>
<dbReference type="OrthoDB" id="9789112at2"/>
<keyword evidence="1" id="KW-1133">Transmembrane helix</keyword>
<dbReference type="InterPro" id="IPR021683">
    <property type="entry name" value="DUF3267"/>
</dbReference>
<feature type="transmembrane region" description="Helical" evidence="1">
    <location>
        <begin position="141"/>
        <end position="162"/>
    </location>
</feature>
<dbReference type="Proteomes" id="UP000191055">
    <property type="component" value="Unassembled WGS sequence"/>
</dbReference>
<dbReference type="STRING" id="889453.SAMN03080601_00455"/>
<evidence type="ECO:0000313" key="2">
    <source>
        <dbReference type="EMBL" id="SKB43866.1"/>
    </source>
</evidence>
<dbReference type="KEGG" id="asx:CDL62_11635"/>
<accession>A0A1T5B9F5</accession>
<reference evidence="2 3" key="1">
    <citation type="submission" date="2017-02" db="EMBL/GenBank/DDBJ databases">
        <authorList>
            <person name="Peterson S.W."/>
        </authorList>
    </citation>
    <scope>NUCLEOTIDE SEQUENCE [LARGE SCALE GENOMIC DNA]</scope>
    <source>
        <strain evidence="2 3">DSM 24412</strain>
    </source>
</reference>
<keyword evidence="3" id="KW-1185">Reference proteome</keyword>
<gene>
    <name evidence="2" type="ORF">SAMN03080601_00455</name>
</gene>
<evidence type="ECO:0000256" key="1">
    <source>
        <dbReference type="SAM" id="Phobius"/>
    </source>
</evidence>
<dbReference type="EMBL" id="FUYV01000002">
    <property type="protein sequence ID" value="SKB43866.1"/>
    <property type="molecule type" value="Genomic_DNA"/>
</dbReference>
<feature type="transmembrane region" description="Helical" evidence="1">
    <location>
        <begin position="112"/>
        <end position="135"/>
    </location>
</feature>
<proteinExistence type="predicted"/>
<name>A0A1T5B9F5_9BACT</name>
<protein>
    <submittedName>
        <fullName evidence="2">Putative zincin peptidase</fullName>
    </submittedName>
</protein>
<dbReference type="AlphaFoldDB" id="A0A1T5B9F5"/>
<dbReference type="RefSeq" id="WP_079556256.1">
    <property type="nucleotide sequence ID" value="NZ_CP021904.1"/>
</dbReference>
<dbReference type="Pfam" id="PF11667">
    <property type="entry name" value="DUF3267"/>
    <property type="match status" value="1"/>
</dbReference>